<feature type="transmembrane region" description="Helical" evidence="1">
    <location>
        <begin position="24"/>
        <end position="44"/>
    </location>
</feature>
<dbReference type="STRING" id="1121400.SAMN02746065_101122"/>
<evidence type="ECO:0000256" key="1">
    <source>
        <dbReference type="SAM" id="Phobius"/>
    </source>
</evidence>
<keyword evidence="1" id="KW-0812">Transmembrane</keyword>
<keyword evidence="1" id="KW-1133">Transmembrane helix</keyword>
<reference evidence="2 3" key="1">
    <citation type="submission" date="2017-04" db="EMBL/GenBank/DDBJ databases">
        <authorList>
            <person name="Afonso C.L."/>
            <person name="Miller P.J."/>
            <person name="Scott M.A."/>
            <person name="Spackman E."/>
            <person name="Goraichik I."/>
            <person name="Dimitrov K.M."/>
            <person name="Suarez D.L."/>
            <person name="Swayne D.E."/>
        </authorList>
    </citation>
    <scope>NUCLEOTIDE SEQUENCE [LARGE SCALE GENOMIC DNA]</scope>
    <source>
        <strain evidence="2 3">DSM 3385</strain>
    </source>
</reference>
<gene>
    <name evidence="2" type="ORF">SAMN02746065_101122</name>
</gene>
<keyword evidence="1" id="KW-0472">Membrane</keyword>
<accession>A0A1W1YJU6</accession>
<keyword evidence="3" id="KW-1185">Reference proteome</keyword>
<dbReference type="EMBL" id="FWXY01000001">
    <property type="protein sequence ID" value="SMC36500.1"/>
    <property type="molecule type" value="Genomic_DNA"/>
</dbReference>
<name>A0A1W1YJU6_9BACT</name>
<evidence type="ECO:0000313" key="2">
    <source>
        <dbReference type="EMBL" id="SMC36500.1"/>
    </source>
</evidence>
<dbReference type="Proteomes" id="UP000192418">
    <property type="component" value="Unassembled WGS sequence"/>
</dbReference>
<dbReference type="AlphaFoldDB" id="A0A1W1YJU6"/>
<organism evidence="2 3">
    <name type="scientific">Desulfocicer vacuolatum DSM 3385</name>
    <dbReference type="NCBI Taxonomy" id="1121400"/>
    <lineage>
        <taxon>Bacteria</taxon>
        <taxon>Pseudomonadati</taxon>
        <taxon>Thermodesulfobacteriota</taxon>
        <taxon>Desulfobacteria</taxon>
        <taxon>Desulfobacterales</taxon>
        <taxon>Desulfobacteraceae</taxon>
        <taxon>Desulfocicer</taxon>
    </lineage>
</organism>
<sequence length="58" mass="6486">MNVLPGAVRHRAVSFCLSPPPPAAQIHCVLGIFYTTSKIVFAFLSNFPREMDIFFCKV</sequence>
<protein>
    <submittedName>
        <fullName evidence="2">Uncharacterized protein</fullName>
    </submittedName>
</protein>
<proteinExistence type="predicted"/>
<evidence type="ECO:0000313" key="3">
    <source>
        <dbReference type="Proteomes" id="UP000192418"/>
    </source>
</evidence>